<dbReference type="InterPro" id="IPR040503">
    <property type="entry name" value="TRHO_N"/>
</dbReference>
<dbReference type="AlphaFoldDB" id="A0A5B8MK37"/>
<organism evidence="2 3">
    <name type="scientific">Chloropicon primus</name>
    <dbReference type="NCBI Taxonomy" id="1764295"/>
    <lineage>
        <taxon>Eukaryota</taxon>
        <taxon>Viridiplantae</taxon>
        <taxon>Chlorophyta</taxon>
        <taxon>Chloropicophyceae</taxon>
        <taxon>Chloropicales</taxon>
        <taxon>Chloropicaceae</taxon>
        <taxon>Chloropicon</taxon>
    </lineage>
</organism>
<evidence type="ECO:0000259" key="1">
    <source>
        <dbReference type="PROSITE" id="PS50206"/>
    </source>
</evidence>
<dbReference type="OrthoDB" id="25002at2759"/>
<dbReference type="Pfam" id="PF03959">
    <property type="entry name" value="FSH1"/>
    <property type="match status" value="1"/>
</dbReference>
<dbReference type="PROSITE" id="PS50206">
    <property type="entry name" value="RHODANESE_3"/>
    <property type="match status" value="1"/>
</dbReference>
<name>A0A5B8MK37_9CHLO</name>
<dbReference type="PANTHER" id="PTHR43268:SF6">
    <property type="entry name" value="THIOSULFATE SULFURTRANSFERASE_RHODANESE-LIKE DOMAIN-CONTAINING PROTEIN 2"/>
    <property type="match status" value="1"/>
</dbReference>
<dbReference type="InterPro" id="IPR001763">
    <property type="entry name" value="Rhodanese-like_dom"/>
</dbReference>
<dbReference type="SUPFAM" id="SSF52821">
    <property type="entry name" value="Rhodanese/Cell cycle control phosphatase"/>
    <property type="match status" value="1"/>
</dbReference>
<evidence type="ECO:0000313" key="3">
    <source>
        <dbReference type="Proteomes" id="UP000316726"/>
    </source>
</evidence>
<dbReference type="InterPro" id="IPR020936">
    <property type="entry name" value="TrhO"/>
</dbReference>
<dbReference type="Proteomes" id="UP000316726">
    <property type="component" value="Chromosome 3"/>
</dbReference>
<gene>
    <name evidence="2" type="ORF">A3770_03p22680</name>
</gene>
<accession>A0A5B8MK37</accession>
<evidence type="ECO:0000313" key="2">
    <source>
        <dbReference type="EMBL" id="QDZ19750.1"/>
    </source>
</evidence>
<dbReference type="CDD" id="cd01518">
    <property type="entry name" value="RHOD_YceA"/>
    <property type="match status" value="1"/>
</dbReference>
<dbReference type="Gene3D" id="3.40.50.1820">
    <property type="entry name" value="alpha/beta hydrolase"/>
    <property type="match status" value="1"/>
</dbReference>
<dbReference type="InterPro" id="IPR036873">
    <property type="entry name" value="Rhodanese-like_dom_sf"/>
</dbReference>
<proteinExistence type="predicted"/>
<dbReference type="Pfam" id="PF12368">
    <property type="entry name" value="Rhodanese_C"/>
    <property type="match status" value="1"/>
</dbReference>
<protein>
    <submittedName>
        <fullName evidence="2">Rhodanese-like domain-containing protein</fullName>
    </submittedName>
</protein>
<dbReference type="SMART" id="SM00450">
    <property type="entry name" value="RHOD"/>
    <property type="match status" value="1"/>
</dbReference>
<keyword evidence="3" id="KW-1185">Reference proteome</keyword>
<dbReference type="InterPro" id="IPR029058">
    <property type="entry name" value="AB_hydrolase_fold"/>
</dbReference>
<dbReference type="EMBL" id="CP031036">
    <property type="protein sequence ID" value="QDZ19750.1"/>
    <property type="molecule type" value="Genomic_DNA"/>
</dbReference>
<dbReference type="Gene3D" id="3.40.250.10">
    <property type="entry name" value="Rhodanese-like domain"/>
    <property type="match status" value="1"/>
</dbReference>
<dbReference type="InterPro" id="IPR005645">
    <property type="entry name" value="FSH-like_dom"/>
</dbReference>
<dbReference type="STRING" id="1764295.A0A5B8MK37"/>
<dbReference type="PANTHER" id="PTHR43268">
    <property type="entry name" value="THIOSULFATE SULFURTRANSFERASE/RHODANESE-LIKE DOMAIN-CONTAINING PROTEIN 2"/>
    <property type="match status" value="1"/>
</dbReference>
<dbReference type="InterPro" id="IPR022111">
    <property type="entry name" value="Rhodanese_C"/>
</dbReference>
<sequence length="549" mass="59882">MEGDEEDEGVLLYYKYTDTEVESLGGREGLRRWYEDTCGAKGLVGRVRVARDGINATLGGTMAKLRLHCVELAGFEGFEGIDYKLARSPGSLNEAVEVESGFDQLSVQLTEEVVSLGPRAVGVHCEKGGKHLKPLDFHRMLSEADGEEEVVLIDVRNVYESRIGNFQCDGVETLLPATRTFNQFPRWVDSVENDLRDKKIMMYCTGGVRCEKASAYIKSKGPAFSNCFQLSGGIQRYLEAFPDDGGYFRGKNFVFDSRSSVPPERHGGAIISKCASCGRLHDDYGQRVRCDYCRLLLLLCPACLEEAGDANTKRYCEVCRAGSVGPADALGALGGLRLLCLHGFRQTAKSFRGRTAALRKRMKTVGFEYLDAPFTMDAAASGGAGGRRSWHPAPKGSEGSELRLDGALAEGFAMMGEAGGGWQVSRRYLKDRIEASGPFDGILAFSQGAALVCAALAHGDRLGGIKFVVLCSGYRPDDTPPIRGYLEVPSLHIFGGSDKQVPLERSEDLAEAFHPSTRSILRHNMGHIIPSSKTYVTDYARVIASFLEG</sequence>
<dbReference type="SUPFAM" id="SSF53474">
    <property type="entry name" value="alpha/beta-Hydrolases"/>
    <property type="match status" value="1"/>
</dbReference>
<reference evidence="2 3" key="1">
    <citation type="submission" date="2018-07" db="EMBL/GenBank/DDBJ databases">
        <title>The complete nuclear genome of the prasinophyte Chloropicon primus (CCMP1205).</title>
        <authorList>
            <person name="Pombert J.-F."/>
            <person name="Otis C."/>
            <person name="Turmel M."/>
            <person name="Lemieux C."/>
        </authorList>
    </citation>
    <scope>NUCLEOTIDE SEQUENCE [LARGE SCALE GENOMIC DNA]</scope>
    <source>
        <strain evidence="2 3">CCMP1205</strain>
    </source>
</reference>
<dbReference type="Pfam" id="PF17773">
    <property type="entry name" value="UPF0176_N"/>
    <property type="match status" value="1"/>
</dbReference>
<feature type="domain" description="Rhodanese" evidence="1">
    <location>
        <begin position="146"/>
        <end position="246"/>
    </location>
</feature>
<dbReference type="Gene3D" id="3.30.70.100">
    <property type="match status" value="1"/>
</dbReference>